<keyword evidence="2" id="KW-1185">Reference proteome</keyword>
<dbReference type="AlphaFoldDB" id="A0A919Q4M9"/>
<gene>
    <name evidence="1" type="ORF">Dac01nite_05170</name>
</gene>
<proteinExistence type="predicted"/>
<evidence type="ECO:0000313" key="1">
    <source>
        <dbReference type="EMBL" id="GIG53765.1"/>
    </source>
</evidence>
<sequence>MASNVVDQTAPGEMSRRRVLIGTAWATPAVVVGLAAPPAAASGGTPPADPLSDTTVTLLSSNGQADVLRASIVLPAGVTLSGVTVLVTWTKSTANGPNPYVWIPAWSTPQRSTGSDSFTRASLATGDLFDIEFFKAAPNSGYTVTITGTTSGGQQVSRAFPGILP</sequence>
<dbReference type="Proteomes" id="UP000652354">
    <property type="component" value="Unassembled WGS sequence"/>
</dbReference>
<reference evidence="1" key="1">
    <citation type="submission" date="2021-01" db="EMBL/GenBank/DDBJ databases">
        <title>Whole genome shotgun sequence of Demequina activiva NBRC 110675.</title>
        <authorList>
            <person name="Komaki H."/>
            <person name="Tamura T."/>
        </authorList>
    </citation>
    <scope>NUCLEOTIDE SEQUENCE</scope>
    <source>
        <strain evidence="1">NBRC 110675</strain>
    </source>
</reference>
<dbReference type="PROSITE" id="PS51318">
    <property type="entry name" value="TAT"/>
    <property type="match status" value="1"/>
</dbReference>
<dbReference type="InterPro" id="IPR006311">
    <property type="entry name" value="TAT_signal"/>
</dbReference>
<accession>A0A919Q4M9</accession>
<dbReference type="EMBL" id="BONR01000001">
    <property type="protein sequence ID" value="GIG53765.1"/>
    <property type="molecule type" value="Genomic_DNA"/>
</dbReference>
<protein>
    <submittedName>
        <fullName evidence="1">Uncharacterized protein</fullName>
    </submittedName>
</protein>
<comment type="caution">
    <text evidence="1">The sequence shown here is derived from an EMBL/GenBank/DDBJ whole genome shotgun (WGS) entry which is preliminary data.</text>
</comment>
<organism evidence="1 2">
    <name type="scientific">Demequina activiva</name>
    <dbReference type="NCBI Taxonomy" id="1582364"/>
    <lineage>
        <taxon>Bacteria</taxon>
        <taxon>Bacillati</taxon>
        <taxon>Actinomycetota</taxon>
        <taxon>Actinomycetes</taxon>
        <taxon>Micrococcales</taxon>
        <taxon>Demequinaceae</taxon>
        <taxon>Demequina</taxon>
    </lineage>
</organism>
<name>A0A919Q4M9_9MICO</name>
<evidence type="ECO:0000313" key="2">
    <source>
        <dbReference type="Proteomes" id="UP000652354"/>
    </source>
</evidence>